<dbReference type="AlphaFoldDB" id="A0A383DUE0"/>
<protein>
    <submittedName>
        <fullName evidence="1">Uncharacterized protein</fullName>
    </submittedName>
</protein>
<gene>
    <name evidence="1" type="ORF">METZ01_LOCUS500704</name>
</gene>
<name>A0A383DUE0_9ZZZZ</name>
<evidence type="ECO:0000313" key="1">
    <source>
        <dbReference type="EMBL" id="SVE47850.1"/>
    </source>
</evidence>
<dbReference type="EMBL" id="UINC01220091">
    <property type="protein sequence ID" value="SVE47850.1"/>
    <property type="molecule type" value="Genomic_DNA"/>
</dbReference>
<accession>A0A383DUE0</accession>
<reference evidence="1" key="1">
    <citation type="submission" date="2018-05" db="EMBL/GenBank/DDBJ databases">
        <authorList>
            <person name="Lanie J.A."/>
            <person name="Ng W.-L."/>
            <person name="Kazmierczak K.M."/>
            <person name="Andrzejewski T.M."/>
            <person name="Davidsen T.M."/>
            <person name="Wayne K.J."/>
            <person name="Tettelin H."/>
            <person name="Glass J.I."/>
            <person name="Rusch D."/>
            <person name="Podicherti R."/>
            <person name="Tsui H.-C.T."/>
            <person name="Winkler M.E."/>
        </authorList>
    </citation>
    <scope>NUCLEOTIDE SEQUENCE</scope>
</reference>
<feature type="non-terminal residue" evidence="1">
    <location>
        <position position="1"/>
    </location>
</feature>
<organism evidence="1">
    <name type="scientific">marine metagenome</name>
    <dbReference type="NCBI Taxonomy" id="408172"/>
    <lineage>
        <taxon>unclassified sequences</taxon>
        <taxon>metagenomes</taxon>
        <taxon>ecological metagenomes</taxon>
    </lineage>
</organism>
<sequence length="29" mass="3113">LRNIQVANNKKTVVKVATNVVRSGDGCID</sequence>
<proteinExistence type="predicted"/>